<reference evidence="4 5" key="1">
    <citation type="submission" date="2023-04" db="EMBL/GenBank/DDBJ databases">
        <title>Forest soil microbial communities from Buena Vista Peninsula, Colon Province, Panama.</title>
        <authorList>
            <person name="Bouskill N."/>
        </authorList>
    </citation>
    <scope>NUCLEOTIDE SEQUENCE [LARGE SCALE GENOMIC DNA]</scope>
    <source>
        <strain evidence="4 5">GGS1</strain>
    </source>
</reference>
<feature type="domain" description="CobQ/CobB/MinD/ParA nucleotide binding" evidence="3">
    <location>
        <begin position="6"/>
        <end position="47"/>
    </location>
</feature>
<dbReference type="Proteomes" id="UP001160499">
    <property type="component" value="Unassembled WGS sequence"/>
</dbReference>
<dbReference type="InterPro" id="IPR002586">
    <property type="entry name" value="CobQ/CobB/MinD/ParA_Nub-bd_dom"/>
</dbReference>
<evidence type="ECO:0000256" key="1">
    <source>
        <dbReference type="ARBA" id="ARBA00022741"/>
    </source>
</evidence>
<sequence length="307" mass="33648">MTVLVLAASDKGGTGRSVTSANLAYHRALAGDDVAYVDFDFGSPTAAAVFDVPDVLRGARDGGLHSYLEGRAAEPVRIDIWRRTEHPVLRRRPNGSGRLVLLPGDAGGGEFATDEDALRRCVDLLLRLHTEFDVIIVDLSAGRSYAMDMVLEATAQRELRELPARWAVFHRWTRQHVIAAAGLVFAERGILEGGAERGHDKDALQGAIRFVRAAVPDPDSALWSHVPPAQSAWMQMYDEKLRRLAADLGIGDSVVLGTVPLEPILLLREQLITEEEVVSTQIATADTLEVLEEIARRLTDDTYWGQP</sequence>
<gene>
    <name evidence="4" type="ORF">M2283_002879</name>
</gene>
<accession>A0ABT6LHZ6</accession>
<dbReference type="InterPro" id="IPR027417">
    <property type="entry name" value="P-loop_NTPase"/>
</dbReference>
<proteinExistence type="predicted"/>
<evidence type="ECO:0000256" key="2">
    <source>
        <dbReference type="ARBA" id="ARBA00022840"/>
    </source>
</evidence>
<dbReference type="Gene3D" id="3.40.50.300">
    <property type="entry name" value="P-loop containing nucleotide triphosphate hydrolases"/>
    <property type="match status" value="1"/>
</dbReference>
<dbReference type="PANTHER" id="PTHR43384">
    <property type="entry name" value="SEPTUM SITE-DETERMINING PROTEIN MIND HOMOLOG, CHLOROPLASTIC-RELATED"/>
    <property type="match status" value="1"/>
</dbReference>
<dbReference type="SUPFAM" id="SSF52540">
    <property type="entry name" value="P-loop containing nucleoside triphosphate hydrolases"/>
    <property type="match status" value="1"/>
</dbReference>
<evidence type="ECO:0000313" key="5">
    <source>
        <dbReference type="Proteomes" id="UP001160499"/>
    </source>
</evidence>
<evidence type="ECO:0000313" key="4">
    <source>
        <dbReference type="EMBL" id="MDH6215575.1"/>
    </source>
</evidence>
<dbReference type="NCBIfam" id="NF040564">
    <property type="entry name" value="SCO2523_fam"/>
    <property type="match status" value="1"/>
</dbReference>
<keyword evidence="1" id="KW-0547">Nucleotide-binding</keyword>
<dbReference type="PANTHER" id="PTHR43384:SF6">
    <property type="entry name" value="SEPTUM SITE-DETERMINING PROTEIN MIND HOMOLOG, CHLOROPLASTIC"/>
    <property type="match status" value="1"/>
</dbReference>
<dbReference type="InterPro" id="IPR050625">
    <property type="entry name" value="ParA/MinD_ATPase"/>
</dbReference>
<keyword evidence="5" id="KW-1185">Reference proteome</keyword>
<protein>
    <recommendedName>
        <fullName evidence="3">CobQ/CobB/MinD/ParA nucleotide binding domain-containing protein</fullName>
    </recommendedName>
</protein>
<dbReference type="Pfam" id="PF01656">
    <property type="entry name" value="CbiA"/>
    <property type="match status" value="1"/>
</dbReference>
<comment type="caution">
    <text evidence="4">The sequence shown here is derived from an EMBL/GenBank/DDBJ whole genome shotgun (WGS) entry which is preliminary data.</text>
</comment>
<dbReference type="EMBL" id="JARXVH010000004">
    <property type="protein sequence ID" value="MDH6215575.1"/>
    <property type="molecule type" value="Genomic_DNA"/>
</dbReference>
<organism evidence="4 5">
    <name type="scientific">Streptomyces pseudovenezuelae</name>
    <dbReference type="NCBI Taxonomy" id="67350"/>
    <lineage>
        <taxon>Bacteria</taxon>
        <taxon>Bacillati</taxon>
        <taxon>Actinomycetota</taxon>
        <taxon>Actinomycetes</taxon>
        <taxon>Kitasatosporales</taxon>
        <taxon>Streptomycetaceae</taxon>
        <taxon>Streptomyces</taxon>
        <taxon>Streptomyces aurantiacus group</taxon>
    </lineage>
</organism>
<evidence type="ECO:0000259" key="3">
    <source>
        <dbReference type="Pfam" id="PF01656"/>
    </source>
</evidence>
<name>A0ABT6LHZ6_9ACTN</name>
<keyword evidence="2" id="KW-0067">ATP-binding</keyword>